<gene>
    <name evidence="1" type="ORF">T12_2430</name>
</gene>
<keyword evidence="2" id="KW-1185">Reference proteome</keyword>
<protein>
    <submittedName>
        <fullName evidence="1">Uncharacterized protein</fullName>
    </submittedName>
</protein>
<proteinExistence type="predicted"/>
<sequence length="43" mass="4897">MPASVGCNVANVQIELKMLLPSLREFNCSTYVKFQKTLRAEYC</sequence>
<accession>A0A0V0YU55</accession>
<reference evidence="1 2" key="1">
    <citation type="submission" date="2015-01" db="EMBL/GenBank/DDBJ databases">
        <title>Evolution of Trichinella species and genotypes.</title>
        <authorList>
            <person name="Korhonen P.K."/>
            <person name="Edoardo P."/>
            <person name="Giuseppe L.R."/>
            <person name="Gasser R.B."/>
        </authorList>
    </citation>
    <scope>NUCLEOTIDE SEQUENCE [LARGE SCALE GENOMIC DNA]</scope>
    <source>
        <strain evidence="1">ISS2496</strain>
    </source>
</reference>
<dbReference type="EMBL" id="JYDQ01002579">
    <property type="protein sequence ID" value="KRY03675.1"/>
    <property type="molecule type" value="Genomic_DNA"/>
</dbReference>
<dbReference type="AlphaFoldDB" id="A0A0V0YU55"/>
<evidence type="ECO:0000313" key="1">
    <source>
        <dbReference type="EMBL" id="KRY03675.1"/>
    </source>
</evidence>
<name>A0A0V0YU55_9BILA</name>
<dbReference type="Proteomes" id="UP000054783">
    <property type="component" value="Unassembled WGS sequence"/>
</dbReference>
<evidence type="ECO:0000313" key="2">
    <source>
        <dbReference type="Proteomes" id="UP000054783"/>
    </source>
</evidence>
<comment type="caution">
    <text evidence="1">The sequence shown here is derived from an EMBL/GenBank/DDBJ whole genome shotgun (WGS) entry which is preliminary data.</text>
</comment>
<organism evidence="1 2">
    <name type="scientific">Trichinella patagoniensis</name>
    <dbReference type="NCBI Taxonomy" id="990121"/>
    <lineage>
        <taxon>Eukaryota</taxon>
        <taxon>Metazoa</taxon>
        <taxon>Ecdysozoa</taxon>
        <taxon>Nematoda</taxon>
        <taxon>Enoplea</taxon>
        <taxon>Dorylaimia</taxon>
        <taxon>Trichinellida</taxon>
        <taxon>Trichinellidae</taxon>
        <taxon>Trichinella</taxon>
    </lineage>
</organism>